<sequence length="83" mass="9451">MMRSVNRMNDYVFKRILGSEGNKDILINFLNAVLKSHPVMNSPTSSCAATNCARKPSWKSKRLSMVLKRKAGQKVKQKVRNKN</sequence>
<dbReference type="EMBL" id="CP036260">
    <property type="protein sequence ID" value="QDR83430.1"/>
    <property type="molecule type" value="Genomic_DNA"/>
</dbReference>
<dbReference type="Pfam" id="PF12784">
    <property type="entry name" value="PDDEXK_2"/>
    <property type="match status" value="1"/>
</dbReference>
<organism evidence="1 2">
    <name type="scientific">Sporomusa termitida</name>
    <dbReference type="NCBI Taxonomy" id="2377"/>
    <lineage>
        <taxon>Bacteria</taxon>
        <taxon>Bacillati</taxon>
        <taxon>Bacillota</taxon>
        <taxon>Negativicutes</taxon>
        <taxon>Selenomonadales</taxon>
        <taxon>Sporomusaceae</taxon>
        <taxon>Sporomusa</taxon>
    </lineage>
</organism>
<geneLocation type="plasmid" evidence="2">
    <name>pspter</name>
</geneLocation>
<dbReference type="Proteomes" id="UP000320776">
    <property type="component" value="Plasmid pSPTER"/>
</dbReference>
<reference evidence="1 2" key="1">
    <citation type="submission" date="2019-02" db="EMBL/GenBank/DDBJ databases">
        <title>Closed genome of Sporomusa termitida DSM 4440.</title>
        <authorList>
            <person name="Poehlein A."/>
            <person name="Daniel R."/>
        </authorList>
    </citation>
    <scope>NUCLEOTIDE SEQUENCE [LARGE SCALE GENOMIC DNA]</scope>
    <source>
        <strain evidence="1 2">DSM 4440</strain>
        <plasmid evidence="2">pspter</plasmid>
    </source>
</reference>
<dbReference type="AlphaFoldDB" id="A0A517E1F4"/>
<evidence type="ECO:0000313" key="1">
    <source>
        <dbReference type="EMBL" id="QDR83430.1"/>
    </source>
</evidence>
<keyword evidence="1" id="KW-0614">Plasmid</keyword>
<accession>A0A517E1F4</accession>
<name>A0A517E1F4_9FIRM</name>
<keyword evidence="2" id="KW-1185">Reference proteome</keyword>
<dbReference type="KEGG" id="sted:SPTER_49210"/>
<evidence type="ECO:0000313" key="2">
    <source>
        <dbReference type="Proteomes" id="UP000320776"/>
    </source>
</evidence>
<proteinExistence type="predicted"/>
<protein>
    <submittedName>
        <fullName evidence="1">PD-(D/E)XK nuclease family transposase</fullName>
    </submittedName>
</protein>
<dbReference type="RefSeq" id="WP_211367690.1">
    <property type="nucleotide sequence ID" value="NZ_CP036260.1"/>
</dbReference>
<gene>
    <name evidence="1" type="ORF">SPTER_49210</name>
</gene>